<evidence type="ECO:0000313" key="2">
    <source>
        <dbReference type="EMBL" id="QXH82634.1"/>
    </source>
</evidence>
<evidence type="ECO:0000313" key="1">
    <source>
        <dbReference type="EMBL" id="MBC3290178.1"/>
    </source>
</evidence>
<dbReference type="EMBL" id="CP077084">
    <property type="protein sequence ID" value="QXH82634.1"/>
    <property type="molecule type" value="Genomic_DNA"/>
</dbReference>
<keyword evidence="3" id="KW-1185">Reference proteome</keyword>
<dbReference type="RefSeq" id="WP_186754494.1">
    <property type="nucleotide sequence ID" value="NZ_CP077084.1"/>
</dbReference>
<sequence>MEQDNFHANVQYDDFTGTAAADHHDTKDISKYLSAKGLINEGEFLVGIEAYATELMSTPKVTDVDVTVLLTKYEGHDNVQAAVDSGEPLKVRRVKFEMPLTDFFTLFKRFKISISSHGMINNRDISFDS</sequence>
<accession>A0A8I0CTP2</accession>
<dbReference type="Proteomes" id="UP000615613">
    <property type="component" value="Chromosome"/>
</dbReference>
<evidence type="ECO:0000313" key="3">
    <source>
        <dbReference type="Proteomes" id="UP000615613"/>
    </source>
</evidence>
<reference evidence="1" key="1">
    <citation type="journal article" date="2020" name="Microorganisms">
        <title>Reliable Identification of Environmental Pseudomonas Isolates Using the rpoD Gene.</title>
        <authorList>
            <consortium name="The Broad Institute Genome Sequencing Platform"/>
            <person name="Girard L."/>
            <person name="Lood C."/>
            <person name="Rokni-Zadeh H."/>
            <person name="van Noort V."/>
            <person name="Lavigne R."/>
            <person name="De Mot R."/>
        </authorList>
    </citation>
    <scope>NUCLEOTIDE SEQUENCE [LARGE SCALE GENOMIC DNA]</scope>
    <source>
        <strain evidence="1">SWRI145</strain>
    </source>
</reference>
<dbReference type="EMBL" id="JABWQF010000001">
    <property type="protein sequence ID" value="MBC3290178.1"/>
    <property type="molecule type" value="Genomic_DNA"/>
</dbReference>
<reference evidence="2" key="2">
    <citation type="submission" date="2021-06" db="EMBL/GenBank/DDBJ databases">
        <title>Updating the genus Pseudomonas: Description of 43 new species and partition of the Pseudomonas putida group.</title>
        <authorList>
            <person name="Girard L."/>
            <person name="Lood C."/>
            <person name="Vandamme P."/>
            <person name="Rokni-Zadeh H."/>
            <person name="van Noort V."/>
            <person name="Hofte M."/>
            <person name="Lavigne R."/>
            <person name="De Mot R."/>
        </authorList>
    </citation>
    <scope>NUCLEOTIDE SEQUENCE</scope>
    <source>
        <strain evidence="2">SWRI145</strain>
    </source>
</reference>
<dbReference type="KEGG" id="ptrt:HU722_0021980"/>
<protein>
    <submittedName>
        <fullName evidence="1">Uncharacterized protein</fullName>
    </submittedName>
</protein>
<organism evidence="1">
    <name type="scientific">Pseudomonas tritici</name>
    <dbReference type="NCBI Taxonomy" id="2745518"/>
    <lineage>
        <taxon>Bacteria</taxon>
        <taxon>Pseudomonadati</taxon>
        <taxon>Pseudomonadota</taxon>
        <taxon>Gammaproteobacteria</taxon>
        <taxon>Pseudomonadales</taxon>
        <taxon>Pseudomonadaceae</taxon>
        <taxon>Pseudomonas</taxon>
    </lineage>
</organism>
<name>A0A8I0CTP2_9PSED</name>
<gene>
    <name evidence="2" type="ORF">HU722_0021980</name>
    <name evidence="1" type="ORF">HU722_01435</name>
</gene>
<proteinExistence type="predicted"/>
<dbReference type="AlphaFoldDB" id="A0A8I0CTP2"/>